<dbReference type="GeneID" id="25317221"/>
<evidence type="ECO:0000313" key="5">
    <source>
        <dbReference type="Proteomes" id="UP000053958"/>
    </source>
</evidence>
<organism evidence="4 5">
    <name type="scientific">Rasamsonia emersonii (strain ATCC 16479 / CBS 393.64 / IMI 116815)</name>
    <dbReference type="NCBI Taxonomy" id="1408163"/>
    <lineage>
        <taxon>Eukaryota</taxon>
        <taxon>Fungi</taxon>
        <taxon>Dikarya</taxon>
        <taxon>Ascomycota</taxon>
        <taxon>Pezizomycotina</taxon>
        <taxon>Eurotiomycetes</taxon>
        <taxon>Eurotiomycetidae</taxon>
        <taxon>Eurotiales</taxon>
        <taxon>Trichocomaceae</taxon>
        <taxon>Rasamsonia</taxon>
    </lineage>
</organism>
<evidence type="ECO:0000313" key="4">
    <source>
        <dbReference type="EMBL" id="KKA21081.1"/>
    </source>
</evidence>
<comment type="caution">
    <text evidence="4">The sequence shown here is derived from an EMBL/GenBank/DDBJ whole genome shotgun (WGS) entry which is preliminary data.</text>
</comment>
<feature type="domain" description="DUF1996" evidence="3">
    <location>
        <begin position="39"/>
        <end position="284"/>
    </location>
</feature>
<keyword evidence="2" id="KW-0732">Signal</keyword>
<keyword evidence="5" id="KW-1185">Reference proteome</keyword>
<feature type="signal peptide" evidence="2">
    <location>
        <begin position="1"/>
        <end position="23"/>
    </location>
</feature>
<dbReference type="PANTHER" id="PTHR43662:SF7">
    <property type="entry name" value="DUF1996 DOMAIN-CONTAINING PROTEIN"/>
    <property type="match status" value="1"/>
</dbReference>
<feature type="region of interest" description="Disordered" evidence="1">
    <location>
        <begin position="470"/>
        <end position="512"/>
    </location>
</feature>
<dbReference type="RefSeq" id="XP_013327693.1">
    <property type="nucleotide sequence ID" value="XM_013472239.1"/>
</dbReference>
<feature type="region of interest" description="Disordered" evidence="1">
    <location>
        <begin position="376"/>
        <end position="404"/>
    </location>
</feature>
<dbReference type="Pfam" id="PF09362">
    <property type="entry name" value="DUF1996"/>
    <property type="match status" value="1"/>
</dbReference>
<gene>
    <name evidence="4" type="ORF">T310_4874</name>
</gene>
<dbReference type="Proteomes" id="UP000053958">
    <property type="component" value="Unassembled WGS sequence"/>
</dbReference>
<dbReference type="OrthoDB" id="74764at2759"/>
<evidence type="ECO:0000259" key="3">
    <source>
        <dbReference type="Pfam" id="PF09362"/>
    </source>
</evidence>
<feature type="compositionally biased region" description="Low complexity" evidence="1">
    <location>
        <begin position="376"/>
        <end position="390"/>
    </location>
</feature>
<reference evidence="4 5" key="1">
    <citation type="submission" date="2015-04" db="EMBL/GenBank/DDBJ databases">
        <authorList>
            <person name="Heijne W.H."/>
            <person name="Fedorova N.D."/>
            <person name="Nierman W.C."/>
            <person name="Vollebregt A.W."/>
            <person name="Zhao Z."/>
            <person name="Wu L."/>
            <person name="Kumar M."/>
            <person name="Stam H."/>
            <person name="van den Berg M.A."/>
            <person name="Pel H.J."/>
        </authorList>
    </citation>
    <scope>NUCLEOTIDE SEQUENCE [LARGE SCALE GENOMIC DNA]</scope>
    <source>
        <strain evidence="4 5">CBS 393.64</strain>
    </source>
</reference>
<dbReference type="PANTHER" id="PTHR43662">
    <property type="match status" value="1"/>
</dbReference>
<dbReference type="AlphaFoldDB" id="A0A0F4YTB2"/>
<feature type="chain" id="PRO_5002481864" description="DUF1996 domain-containing protein" evidence="2">
    <location>
        <begin position="24"/>
        <end position="512"/>
    </location>
</feature>
<protein>
    <recommendedName>
        <fullName evidence="3">DUF1996 domain-containing protein</fullName>
    </recommendedName>
</protein>
<dbReference type="EMBL" id="LASV01000206">
    <property type="protein sequence ID" value="KKA21081.1"/>
    <property type="molecule type" value="Genomic_DNA"/>
</dbReference>
<proteinExistence type="predicted"/>
<dbReference type="InterPro" id="IPR018535">
    <property type="entry name" value="DUF1996"/>
</dbReference>
<feature type="compositionally biased region" description="Basic residues" evidence="1">
    <location>
        <begin position="481"/>
        <end position="502"/>
    </location>
</feature>
<evidence type="ECO:0000256" key="1">
    <source>
        <dbReference type="SAM" id="MobiDB-lite"/>
    </source>
</evidence>
<name>A0A0F4YTB2_RASE3</name>
<accession>A0A0F4YTB2</accession>
<sequence>MKHDHWLKAASAAVLLFPGPSAAFWRLPCRGRAGVARIDPLMAPGRISDHVHVVHGSGNFAETADQATLREADCTSCAVTQDKSAYWTPALYFQHANGTAELVEQVGGMLVYYLLYGENVTAFPNNFRMIAGDQFQRNFTWPVPDPPKSEWSGAQASQFALRQKAIGFNCLNYNAAPEPSLYRHYLPDKAYLDENCPDGVRFELMFPSCWNGKDVDSHDQKSHMAYPSEVMDGVCPEGFETRLVSLFYETIWNTYAFKDCEGEFVISNGDPTGYGYHGDFIQGWDPDFLQQAVDTCTNLSGEVSDCPLFDLQDDEAQGECRFDVPYAVKAEDVFAHPTGIPGNVPIQSGPAYATEWWTTATSTSSCSSEISTGLPSILPTTITPSTTAPSSPSPAAPTSSTSYTTVSEDVEYDIVVVKEEVVVLLGEDGEPVATTTGSPLTVATSTSTSSTIITEPIVQATGVAQQDHGATAAAKRDQVPGHRRAPSQIHNRHGHGHAHRRREYQAGVGGWF</sequence>
<evidence type="ECO:0000256" key="2">
    <source>
        <dbReference type="SAM" id="SignalP"/>
    </source>
</evidence>